<proteinExistence type="predicted"/>
<feature type="compositionally biased region" description="Gly residues" evidence="1">
    <location>
        <begin position="167"/>
        <end position="176"/>
    </location>
</feature>
<dbReference type="EMBL" id="AM434497">
    <property type="protein sequence ID" value="CAN78272.1"/>
    <property type="molecule type" value="Genomic_DNA"/>
</dbReference>
<reference evidence="2" key="1">
    <citation type="journal article" date="2007" name="PLoS ONE">
        <title>The first genome sequence of an elite grapevine cultivar (Pinot noir Vitis vinifera L.): coping with a highly heterozygous genome.</title>
        <authorList>
            <person name="Velasco R."/>
            <person name="Zharkikh A."/>
            <person name="Troggio M."/>
            <person name="Cartwright D.A."/>
            <person name="Cestaro A."/>
            <person name="Pruss D."/>
            <person name="Pindo M."/>
            <person name="FitzGerald L.M."/>
            <person name="Vezzulli S."/>
            <person name="Reid J."/>
            <person name="Malacarne G."/>
            <person name="Iliev D."/>
            <person name="Coppola G."/>
            <person name="Wardell B."/>
            <person name="Micheletti D."/>
            <person name="Macalma T."/>
            <person name="Facci M."/>
            <person name="Mitchell J.T."/>
            <person name="Perazzolli M."/>
            <person name="Eldredge G."/>
            <person name="Gatto P."/>
            <person name="Oyzerski R."/>
            <person name="Moretto M."/>
            <person name="Gutin N."/>
            <person name="Stefanini M."/>
            <person name="Chen Y."/>
            <person name="Segala C."/>
            <person name="Davenport C."/>
            <person name="Dematte L."/>
            <person name="Mraz A."/>
            <person name="Battilana J."/>
            <person name="Stormo K."/>
            <person name="Costa F."/>
            <person name="Tao Q."/>
            <person name="Si-Ammour A."/>
            <person name="Harkins T."/>
            <person name="Lackey A."/>
            <person name="Perbost C."/>
            <person name="Taillon B."/>
            <person name="Stella A."/>
            <person name="Solovyev V."/>
            <person name="Fawcett J.A."/>
            <person name="Sterck L."/>
            <person name="Vandepoele K."/>
            <person name="Grando S.M."/>
            <person name="Toppo S."/>
            <person name="Moser C."/>
            <person name="Lanchbury J."/>
            <person name="Bogden R."/>
            <person name="Skolnick M."/>
            <person name="Sgaramella V."/>
            <person name="Bhatnagar S.K."/>
            <person name="Fontana P."/>
            <person name="Gutin A."/>
            <person name="Van de Peer Y."/>
            <person name="Salamini F."/>
            <person name="Viola R."/>
        </authorList>
    </citation>
    <scope>NUCLEOTIDE SEQUENCE</scope>
</reference>
<name>A5AT28_VITVI</name>
<gene>
    <name evidence="2" type="ORF">VITISV_006714</name>
</gene>
<dbReference type="AlphaFoldDB" id="A5AT28"/>
<sequence length="176" mass="19284">MIMMVMMVVVIIAIVLVKGLLFVEDAALLGALPLEEFVVDSALLPCHLLLGIQPQHQRRLLLLLLGVRVVVMVEEEDGGLGLVLVLVGRAMVVVVRKITKVDGDAYLSSDPIKRYQEARMKKKVERRLDRIPGVRHLDGMATERNSGSETPGGMAAERNSGSETLGWNGGGEEFRE</sequence>
<protein>
    <submittedName>
        <fullName evidence="2">Uncharacterized protein</fullName>
    </submittedName>
</protein>
<evidence type="ECO:0000313" key="2">
    <source>
        <dbReference type="EMBL" id="CAN78272.1"/>
    </source>
</evidence>
<accession>A5AT28</accession>
<evidence type="ECO:0000256" key="1">
    <source>
        <dbReference type="SAM" id="MobiDB-lite"/>
    </source>
</evidence>
<organism evidence="2">
    <name type="scientific">Vitis vinifera</name>
    <name type="common">Grape</name>
    <dbReference type="NCBI Taxonomy" id="29760"/>
    <lineage>
        <taxon>Eukaryota</taxon>
        <taxon>Viridiplantae</taxon>
        <taxon>Streptophyta</taxon>
        <taxon>Embryophyta</taxon>
        <taxon>Tracheophyta</taxon>
        <taxon>Spermatophyta</taxon>
        <taxon>Magnoliopsida</taxon>
        <taxon>eudicotyledons</taxon>
        <taxon>Gunneridae</taxon>
        <taxon>Pentapetalae</taxon>
        <taxon>rosids</taxon>
        <taxon>Vitales</taxon>
        <taxon>Vitaceae</taxon>
        <taxon>Viteae</taxon>
        <taxon>Vitis</taxon>
    </lineage>
</organism>
<feature type="region of interest" description="Disordered" evidence="1">
    <location>
        <begin position="140"/>
        <end position="176"/>
    </location>
</feature>